<protein>
    <submittedName>
        <fullName evidence="3">Unannotated protein</fullName>
    </submittedName>
</protein>
<evidence type="ECO:0000313" key="4">
    <source>
        <dbReference type="EMBL" id="CAB4818307.1"/>
    </source>
</evidence>
<evidence type="ECO:0000313" key="3">
    <source>
        <dbReference type="EMBL" id="CAB4683879.1"/>
    </source>
</evidence>
<evidence type="ECO:0000259" key="2">
    <source>
        <dbReference type="Pfam" id="PF07331"/>
    </source>
</evidence>
<feature type="transmembrane region" description="Helical" evidence="1">
    <location>
        <begin position="125"/>
        <end position="143"/>
    </location>
</feature>
<dbReference type="EMBL" id="CAFABF010000002">
    <property type="protein sequence ID" value="CAB4818307.1"/>
    <property type="molecule type" value="Genomic_DNA"/>
</dbReference>
<feature type="transmembrane region" description="Helical" evidence="1">
    <location>
        <begin position="82"/>
        <end position="105"/>
    </location>
</feature>
<feature type="transmembrane region" description="Helical" evidence="1">
    <location>
        <begin position="41"/>
        <end position="61"/>
    </location>
</feature>
<keyword evidence="1" id="KW-0812">Transmembrane</keyword>
<gene>
    <name evidence="3" type="ORF">UFOPK2359_00873</name>
    <name evidence="4" type="ORF">UFOPK3167_00114</name>
</gene>
<dbReference type="AlphaFoldDB" id="A0A6J6NCG6"/>
<feature type="domain" description="DUF1468" evidence="2">
    <location>
        <begin position="8"/>
        <end position="152"/>
    </location>
</feature>
<evidence type="ECO:0000256" key="1">
    <source>
        <dbReference type="SAM" id="Phobius"/>
    </source>
</evidence>
<dbReference type="InterPro" id="IPR009936">
    <property type="entry name" value="DUF1468"/>
</dbReference>
<dbReference type="EMBL" id="CAEZXG010000054">
    <property type="protein sequence ID" value="CAB4683879.1"/>
    <property type="molecule type" value="Genomic_DNA"/>
</dbReference>
<keyword evidence="1" id="KW-1133">Transmembrane helix</keyword>
<keyword evidence="1" id="KW-0472">Membrane</keyword>
<sequence length="164" mass="18043">MKRAENITASIFMVLGIFVIKGAMSLIYMTDIGPGPGFFPLWLGVLLLFLGLILILQNTFSKKKVAVIDSEPTEPMWPGIGGAIRVGIVIFSLLAVSFFITYIGFRVSMFLLVFSLLYTLGRQKILMTLAISLSGSFGVYFIFTHFLSVELPVASVHWLSVVGL</sequence>
<dbReference type="Pfam" id="PF07331">
    <property type="entry name" value="TctB"/>
    <property type="match status" value="1"/>
</dbReference>
<name>A0A6J6NCG6_9ZZZZ</name>
<accession>A0A6J6NCG6</accession>
<feature type="transmembrane region" description="Helical" evidence="1">
    <location>
        <begin position="7"/>
        <end position="29"/>
    </location>
</feature>
<reference evidence="3" key="1">
    <citation type="submission" date="2020-05" db="EMBL/GenBank/DDBJ databases">
        <authorList>
            <person name="Chiriac C."/>
            <person name="Salcher M."/>
            <person name="Ghai R."/>
            <person name="Kavagutti S V."/>
        </authorList>
    </citation>
    <scope>NUCLEOTIDE SEQUENCE</scope>
</reference>
<organism evidence="3">
    <name type="scientific">freshwater metagenome</name>
    <dbReference type="NCBI Taxonomy" id="449393"/>
    <lineage>
        <taxon>unclassified sequences</taxon>
        <taxon>metagenomes</taxon>
        <taxon>ecological metagenomes</taxon>
    </lineage>
</organism>
<proteinExistence type="predicted"/>